<evidence type="ECO:0000313" key="1">
    <source>
        <dbReference type="EMBL" id="ERK00540.1"/>
    </source>
</evidence>
<reference evidence="1 2" key="1">
    <citation type="submission" date="2013-08" db="EMBL/GenBank/DDBJ databases">
        <authorList>
            <person name="Durkin A.S."/>
            <person name="Haft D.R."/>
            <person name="McCorrison J."/>
            <person name="Torralba M."/>
            <person name="Gillis M."/>
            <person name="Haft D.H."/>
            <person name="Methe B."/>
            <person name="Sutton G."/>
            <person name="Nelson K.E."/>
        </authorList>
    </citation>
    <scope>NUCLEOTIDE SEQUENCE [LARGE SCALE GENOMIC DNA]</scope>
    <source>
        <strain evidence="1 2">F0068</strain>
    </source>
</reference>
<proteinExistence type="predicted"/>
<dbReference type="EMBL" id="AWET01000036">
    <property type="protein sequence ID" value="ERK00540.1"/>
    <property type="molecule type" value="Genomic_DNA"/>
</dbReference>
<dbReference type="PATRIC" id="fig|1081904.3.peg.1500"/>
<name>U2MFX3_9BACT</name>
<keyword evidence="2" id="KW-1185">Reference proteome</keyword>
<protein>
    <submittedName>
        <fullName evidence="1">Putative lipoprotein</fullName>
    </submittedName>
</protein>
<dbReference type="PROSITE" id="PS51257">
    <property type="entry name" value="PROKAR_LIPOPROTEIN"/>
    <property type="match status" value="1"/>
</dbReference>
<dbReference type="Proteomes" id="UP000016600">
    <property type="component" value="Unassembled WGS sequence"/>
</dbReference>
<dbReference type="AlphaFoldDB" id="U2MFX3"/>
<keyword evidence="1" id="KW-0449">Lipoprotein</keyword>
<organism evidence="1 2">
    <name type="scientific">Hoylesella pleuritidis F0068</name>
    <dbReference type="NCBI Taxonomy" id="1081904"/>
    <lineage>
        <taxon>Bacteria</taxon>
        <taxon>Pseudomonadati</taxon>
        <taxon>Bacteroidota</taxon>
        <taxon>Bacteroidia</taxon>
        <taxon>Bacteroidales</taxon>
        <taxon>Prevotellaceae</taxon>
        <taxon>Hoylesella</taxon>
    </lineage>
</organism>
<evidence type="ECO:0000313" key="2">
    <source>
        <dbReference type="Proteomes" id="UP000016600"/>
    </source>
</evidence>
<dbReference type="RefSeq" id="WP_021584098.1">
    <property type="nucleotide sequence ID" value="NZ_AWET01000036.1"/>
</dbReference>
<comment type="caution">
    <text evidence="1">The sequence shown here is derived from an EMBL/GenBank/DDBJ whole genome shotgun (WGS) entry which is preliminary data.</text>
</comment>
<gene>
    <name evidence="1" type="ORF">HMPREF1218_0467</name>
</gene>
<accession>U2MFX3</accession>
<sequence>MKKLFYTICFAVVIAVTACHEDNEEYFAEADITVNAGDTLTVDRVQATAVLTNLNTRQVTTSADFNGQTLRISLLRGAYMVSIEGLIQYKDVTQTVHTRRFRAYTDYAEMAQTSGNQLVLNLIWMDR</sequence>